<dbReference type="Gene3D" id="3.30.429.10">
    <property type="entry name" value="Macrophage Migration Inhibitory Factor"/>
    <property type="match status" value="1"/>
</dbReference>
<keyword evidence="1" id="KW-0413">Isomerase</keyword>
<protein>
    <submittedName>
        <fullName evidence="4">4-oxalocrotonate tautomerase</fullName>
    </submittedName>
</protein>
<reference evidence="5" key="1">
    <citation type="submission" date="2016-10" db="EMBL/GenBank/DDBJ databases">
        <authorList>
            <person name="Varghese N."/>
            <person name="Submissions S."/>
        </authorList>
    </citation>
    <scope>NUCLEOTIDE SEQUENCE [LARGE SCALE GENOMIC DNA]</scope>
    <source>
        <strain evidence="5">DSM 24499</strain>
    </source>
</reference>
<organism evidence="4 5">
    <name type="scientific">Zunongwangia mangrovi</name>
    <dbReference type="NCBI Taxonomy" id="1334022"/>
    <lineage>
        <taxon>Bacteria</taxon>
        <taxon>Pseudomonadati</taxon>
        <taxon>Bacteroidota</taxon>
        <taxon>Flavobacteriia</taxon>
        <taxon>Flavobacteriales</taxon>
        <taxon>Flavobacteriaceae</taxon>
        <taxon>Zunongwangia</taxon>
    </lineage>
</organism>
<evidence type="ECO:0000259" key="3">
    <source>
        <dbReference type="Pfam" id="PF01361"/>
    </source>
</evidence>
<feature type="active site" description="Proton acceptor; via imino nitrogen" evidence="2">
    <location>
        <position position="2"/>
    </location>
</feature>
<evidence type="ECO:0000256" key="1">
    <source>
        <dbReference type="ARBA" id="ARBA00023235"/>
    </source>
</evidence>
<dbReference type="Proteomes" id="UP000199438">
    <property type="component" value="Unassembled WGS sequence"/>
</dbReference>
<name>A0A1I1J676_9FLAO</name>
<dbReference type="GO" id="GO:0005737">
    <property type="term" value="C:cytoplasm"/>
    <property type="evidence" value="ECO:0007669"/>
    <property type="project" value="InterPro"/>
</dbReference>
<feature type="domain" description="4-oxalocrotonate tautomerase-like" evidence="3">
    <location>
        <begin position="2"/>
        <end position="51"/>
    </location>
</feature>
<dbReference type="InterPro" id="IPR014347">
    <property type="entry name" value="Tautomerase/MIF_sf"/>
</dbReference>
<dbReference type="Pfam" id="PF01361">
    <property type="entry name" value="Tautomerase"/>
    <property type="match status" value="1"/>
</dbReference>
<dbReference type="OrthoDB" id="5405937at2"/>
<keyword evidence="5" id="KW-1185">Reference proteome</keyword>
<gene>
    <name evidence="4" type="ORF">SAMN04487907_104177</name>
</gene>
<accession>A0A1I1J676</accession>
<dbReference type="GO" id="GO:0016862">
    <property type="term" value="F:intramolecular oxidoreductase activity, interconverting keto- and enol-groups"/>
    <property type="evidence" value="ECO:0007669"/>
    <property type="project" value="InterPro"/>
</dbReference>
<sequence>MPHIHLKIAAGQSEENKQKLADLFTKVITENTENPEEAVSVAIEDVLKEDWKDAVYYKEIKPNIEALYKKPGYSFDE</sequence>
<dbReference type="SUPFAM" id="SSF55331">
    <property type="entry name" value="Tautomerase/MIF"/>
    <property type="match status" value="1"/>
</dbReference>
<evidence type="ECO:0000256" key="2">
    <source>
        <dbReference type="PIRSR" id="PIRSR037799-1"/>
    </source>
</evidence>
<dbReference type="RefSeq" id="WP_092542675.1">
    <property type="nucleotide sequence ID" value="NZ_FOKV01000004.1"/>
</dbReference>
<dbReference type="InterPro" id="IPR004370">
    <property type="entry name" value="4-OT-like_dom"/>
</dbReference>
<evidence type="ECO:0000313" key="5">
    <source>
        <dbReference type="Proteomes" id="UP000199438"/>
    </source>
</evidence>
<evidence type="ECO:0000313" key="4">
    <source>
        <dbReference type="EMBL" id="SFC43621.1"/>
    </source>
</evidence>
<dbReference type="AlphaFoldDB" id="A0A1I1J676"/>
<dbReference type="EMBL" id="FOKV01000004">
    <property type="protein sequence ID" value="SFC43621.1"/>
    <property type="molecule type" value="Genomic_DNA"/>
</dbReference>
<dbReference type="PIRSF" id="PIRSF037799">
    <property type="entry name" value="Tautomer_YdcE_prd"/>
    <property type="match status" value="1"/>
</dbReference>
<dbReference type="InterPro" id="IPR017284">
    <property type="entry name" value="Tautomerase_PptA"/>
</dbReference>
<dbReference type="STRING" id="1334022.SAMN04487907_104177"/>
<proteinExistence type="predicted"/>